<dbReference type="Proteomes" id="UP001321473">
    <property type="component" value="Unassembled WGS sequence"/>
</dbReference>
<comment type="caution">
    <text evidence="2">The sequence shown here is derived from an EMBL/GenBank/DDBJ whole genome shotgun (WGS) entry which is preliminary data.</text>
</comment>
<keyword evidence="1" id="KW-0732">Signal</keyword>
<organism evidence="2 3">
    <name type="scientific">Amblyomma americanum</name>
    <name type="common">Lone star tick</name>
    <dbReference type="NCBI Taxonomy" id="6943"/>
    <lineage>
        <taxon>Eukaryota</taxon>
        <taxon>Metazoa</taxon>
        <taxon>Ecdysozoa</taxon>
        <taxon>Arthropoda</taxon>
        <taxon>Chelicerata</taxon>
        <taxon>Arachnida</taxon>
        <taxon>Acari</taxon>
        <taxon>Parasitiformes</taxon>
        <taxon>Ixodida</taxon>
        <taxon>Ixodoidea</taxon>
        <taxon>Ixodidae</taxon>
        <taxon>Amblyomminae</taxon>
        <taxon>Amblyomma</taxon>
    </lineage>
</organism>
<dbReference type="EMBL" id="JARKHS020014510">
    <property type="protein sequence ID" value="KAK8775118.1"/>
    <property type="molecule type" value="Genomic_DNA"/>
</dbReference>
<name>A0AAQ4EKJ6_AMBAM</name>
<evidence type="ECO:0000313" key="3">
    <source>
        <dbReference type="Proteomes" id="UP001321473"/>
    </source>
</evidence>
<dbReference type="AlphaFoldDB" id="A0AAQ4EKJ6"/>
<proteinExistence type="predicted"/>
<gene>
    <name evidence="2" type="ORF">V5799_031537</name>
</gene>
<evidence type="ECO:0008006" key="4">
    <source>
        <dbReference type="Google" id="ProtNLM"/>
    </source>
</evidence>
<accession>A0AAQ4EKJ6</accession>
<evidence type="ECO:0000313" key="2">
    <source>
        <dbReference type="EMBL" id="KAK8775118.1"/>
    </source>
</evidence>
<sequence length="116" mass="13782">MPHRIFFLAVVSALLYGIESSYGEQKGAEKTDIRQFVNTSDIIWTYNTTARKRLACLMNIKQTIAGKYIWFDRHHFLGQRRWETEHLRGNFSIWHPGNRNKSKPYDYMQVETFPPN</sequence>
<feature type="chain" id="PRO_5042921441" description="Secreted protein" evidence="1">
    <location>
        <begin position="24"/>
        <end position="116"/>
    </location>
</feature>
<evidence type="ECO:0000256" key="1">
    <source>
        <dbReference type="SAM" id="SignalP"/>
    </source>
</evidence>
<feature type="signal peptide" evidence="1">
    <location>
        <begin position="1"/>
        <end position="23"/>
    </location>
</feature>
<reference evidence="2 3" key="1">
    <citation type="journal article" date="2023" name="Arcadia Sci">
        <title>De novo assembly of a long-read Amblyomma americanum tick genome.</title>
        <authorList>
            <person name="Chou S."/>
            <person name="Poskanzer K.E."/>
            <person name="Rollins M."/>
            <person name="Thuy-Boun P.S."/>
        </authorList>
    </citation>
    <scope>NUCLEOTIDE SEQUENCE [LARGE SCALE GENOMIC DNA]</scope>
    <source>
        <strain evidence="2">F_SG_1</strain>
        <tissue evidence="2">Salivary glands</tissue>
    </source>
</reference>
<keyword evidence="3" id="KW-1185">Reference proteome</keyword>
<protein>
    <recommendedName>
        <fullName evidence="4">Secreted protein</fullName>
    </recommendedName>
</protein>